<feature type="active site" description="For sulfotransferase activity" evidence="3">
    <location>
        <position position="117"/>
    </location>
</feature>
<dbReference type="STRING" id="8022.A0A060YFN3"/>
<comment type="similarity">
    <text evidence="5">Belongs to the sulfotransferase 1 family.</text>
</comment>
<dbReference type="EMBL" id="FR910689">
    <property type="protein sequence ID" value="CDQ90561.1"/>
    <property type="molecule type" value="Genomic_DNA"/>
</dbReference>
<dbReference type="PANTHER" id="PTHR10605:SF55">
    <property type="entry name" value="SULFOTRANSFERASE"/>
    <property type="match status" value="1"/>
</dbReference>
<evidence type="ECO:0000259" key="7">
    <source>
        <dbReference type="Pfam" id="PF00685"/>
    </source>
</evidence>
<keyword evidence="1 5" id="KW-0808">Transferase</keyword>
<evidence type="ECO:0000256" key="2">
    <source>
        <dbReference type="ARBA" id="ARBA00023180"/>
    </source>
</evidence>
<evidence type="ECO:0000313" key="9">
    <source>
        <dbReference type="Proteomes" id="UP000193380"/>
    </source>
</evidence>
<dbReference type="InterPro" id="IPR000863">
    <property type="entry name" value="Sulfotransferase_dom"/>
</dbReference>
<dbReference type="EC" id="2.8.2.-" evidence="5"/>
<keyword evidence="2" id="KW-0325">Glycoprotein</keyword>
<evidence type="ECO:0000313" key="8">
    <source>
        <dbReference type="EMBL" id="CDQ90561.1"/>
    </source>
</evidence>
<dbReference type="GO" id="GO:0008467">
    <property type="term" value="F:[heparan sulfate]-glucosamine 3-sulfotransferase activity"/>
    <property type="evidence" value="ECO:0007669"/>
    <property type="project" value="TreeGrafter"/>
</dbReference>
<sequence>MAGSHHLQQDVPRLLHKLLFMFSLAVVCASLYFILSGRCDFILVDTAKHLKQTSQLLPLTVLFQRKNASATDVGVRSASPFGSAGATGAVGAQSANVGKDWTATRRLPQAIIIGVKKGGTRALLEFLRLHPDIRALGSEPHFFDRHYSRGLNWYRYVPT</sequence>
<dbReference type="Gene3D" id="3.40.50.300">
    <property type="entry name" value="P-loop containing nucleotide triphosphate hydrolases"/>
    <property type="match status" value="1"/>
</dbReference>
<keyword evidence="6" id="KW-1133">Transmembrane helix</keyword>
<keyword evidence="6" id="KW-0812">Transmembrane</keyword>
<name>A0A060YFN3_ONCMY</name>
<reference evidence="8" key="2">
    <citation type="submission" date="2014-03" db="EMBL/GenBank/DDBJ databases">
        <authorList>
            <person name="Genoscope - CEA"/>
        </authorList>
    </citation>
    <scope>NUCLEOTIDE SEQUENCE</scope>
</reference>
<dbReference type="Pfam" id="PF00685">
    <property type="entry name" value="Sulfotransfer_1"/>
    <property type="match status" value="1"/>
</dbReference>
<evidence type="ECO:0000256" key="3">
    <source>
        <dbReference type="PIRSR" id="PIRSR637359-1"/>
    </source>
</evidence>
<feature type="binding site" evidence="4">
    <location>
        <begin position="117"/>
        <end position="121"/>
    </location>
    <ligand>
        <name>3'-phosphoadenylyl sulfate</name>
        <dbReference type="ChEBI" id="CHEBI:58339"/>
    </ligand>
</feature>
<dbReference type="Proteomes" id="UP000193380">
    <property type="component" value="Unassembled WGS sequence"/>
</dbReference>
<evidence type="ECO:0000256" key="5">
    <source>
        <dbReference type="RuleBase" id="RU361155"/>
    </source>
</evidence>
<reference evidence="8" key="1">
    <citation type="journal article" date="2014" name="Nat. Commun.">
        <title>The rainbow trout genome provides novel insights into evolution after whole-genome duplication in vertebrates.</title>
        <authorList>
            <person name="Berthelot C."/>
            <person name="Brunet F."/>
            <person name="Chalopin D."/>
            <person name="Juanchich A."/>
            <person name="Bernard M."/>
            <person name="Noel B."/>
            <person name="Bento P."/>
            <person name="Da Silva C."/>
            <person name="Labadie K."/>
            <person name="Alberti A."/>
            <person name="Aury J.M."/>
            <person name="Louis A."/>
            <person name="Dehais P."/>
            <person name="Bardou P."/>
            <person name="Montfort J."/>
            <person name="Klopp C."/>
            <person name="Cabau C."/>
            <person name="Gaspin C."/>
            <person name="Thorgaard G.H."/>
            <person name="Boussaha M."/>
            <person name="Quillet E."/>
            <person name="Guyomard R."/>
            <person name="Galiana D."/>
            <person name="Bobe J."/>
            <person name="Volff J.N."/>
            <person name="Genet C."/>
            <person name="Wincker P."/>
            <person name="Jaillon O."/>
            <person name="Roest Crollius H."/>
            <person name="Guiguen Y."/>
        </authorList>
    </citation>
    <scope>NUCLEOTIDE SEQUENCE [LARGE SCALE GENOMIC DNA]</scope>
</reference>
<evidence type="ECO:0000256" key="1">
    <source>
        <dbReference type="ARBA" id="ARBA00022679"/>
    </source>
</evidence>
<dbReference type="PANTHER" id="PTHR10605">
    <property type="entry name" value="HEPARAN SULFATE SULFOTRANSFERASE"/>
    <property type="match status" value="1"/>
</dbReference>
<feature type="transmembrane region" description="Helical" evidence="6">
    <location>
        <begin position="14"/>
        <end position="35"/>
    </location>
</feature>
<dbReference type="InterPro" id="IPR037359">
    <property type="entry name" value="NST/OST"/>
</dbReference>
<dbReference type="SUPFAM" id="SSF52540">
    <property type="entry name" value="P-loop containing nucleoside triphosphate hydrolases"/>
    <property type="match status" value="1"/>
</dbReference>
<proteinExistence type="inferred from homology"/>
<gene>
    <name evidence="8" type="ORF">GSONMT00039062001</name>
</gene>
<protein>
    <recommendedName>
        <fullName evidence="5">Sulfotransferase</fullName>
        <ecNumber evidence="5">2.8.2.-</ecNumber>
    </recommendedName>
</protein>
<dbReference type="PaxDb" id="8022-A0A060YFN3"/>
<dbReference type="AlphaFoldDB" id="A0A060YFN3"/>
<dbReference type="InterPro" id="IPR027417">
    <property type="entry name" value="P-loop_NTPase"/>
</dbReference>
<organism evidence="8 9">
    <name type="scientific">Oncorhynchus mykiss</name>
    <name type="common">Rainbow trout</name>
    <name type="synonym">Salmo gairdneri</name>
    <dbReference type="NCBI Taxonomy" id="8022"/>
    <lineage>
        <taxon>Eukaryota</taxon>
        <taxon>Metazoa</taxon>
        <taxon>Chordata</taxon>
        <taxon>Craniata</taxon>
        <taxon>Vertebrata</taxon>
        <taxon>Euteleostomi</taxon>
        <taxon>Actinopterygii</taxon>
        <taxon>Neopterygii</taxon>
        <taxon>Teleostei</taxon>
        <taxon>Protacanthopterygii</taxon>
        <taxon>Salmoniformes</taxon>
        <taxon>Salmonidae</taxon>
        <taxon>Salmoninae</taxon>
        <taxon>Oncorhynchus</taxon>
    </lineage>
</organism>
<accession>A0A060YFN3</accession>
<evidence type="ECO:0000256" key="6">
    <source>
        <dbReference type="SAM" id="Phobius"/>
    </source>
</evidence>
<evidence type="ECO:0000256" key="4">
    <source>
        <dbReference type="PIRSR" id="PIRSR637359-2"/>
    </source>
</evidence>
<keyword evidence="6" id="KW-0472">Membrane</keyword>
<feature type="domain" description="Sulfotransferase" evidence="7">
    <location>
        <begin position="108"/>
        <end position="155"/>
    </location>
</feature>